<feature type="transmembrane region" description="Helical" evidence="6">
    <location>
        <begin position="287"/>
        <end position="309"/>
    </location>
</feature>
<dbReference type="PANTHER" id="PTHR23501">
    <property type="entry name" value="MAJOR FACILITATOR SUPERFAMILY"/>
    <property type="match status" value="1"/>
</dbReference>
<gene>
    <name evidence="8" type="ORF">HMPREF9209_1450</name>
</gene>
<feature type="transmembrane region" description="Helical" evidence="6">
    <location>
        <begin position="162"/>
        <end position="182"/>
    </location>
</feature>
<evidence type="ECO:0000256" key="5">
    <source>
        <dbReference type="ARBA" id="ARBA00023136"/>
    </source>
</evidence>
<feature type="transmembrane region" description="Helical" evidence="6">
    <location>
        <begin position="260"/>
        <end position="281"/>
    </location>
</feature>
<feature type="transmembrane region" description="Helical" evidence="6">
    <location>
        <begin position="350"/>
        <end position="371"/>
    </location>
</feature>
<dbReference type="AlphaFoldDB" id="D1YGQ0"/>
<keyword evidence="3 6" id="KW-0812">Transmembrane</keyword>
<feature type="transmembrane region" description="Helical" evidence="6">
    <location>
        <begin position="460"/>
        <end position="478"/>
    </location>
</feature>
<evidence type="ECO:0000256" key="6">
    <source>
        <dbReference type="SAM" id="Phobius"/>
    </source>
</evidence>
<evidence type="ECO:0000256" key="2">
    <source>
        <dbReference type="ARBA" id="ARBA00022448"/>
    </source>
</evidence>
<keyword evidence="5 6" id="KW-0472">Membrane</keyword>
<dbReference type="Proteomes" id="UP000003684">
    <property type="component" value="Unassembled WGS sequence"/>
</dbReference>
<dbReference type="InterPro" id="IPR036259">
    <property type="entry name" value="MFS_trans_sf"/>
</dbReference>
<feature type="transmembrane region" description="Helical" evidence="6">
    <location>
        <begin position="194"/>
        <end position="213"/>
    </location>
</feature>
<dbReference type="PROSITE" id="PS50850">
    <property type="entry name" value="MFS"/>
    <property type="match status" value="1"/>
</dbReference>
<feature type="transmembrane region" description="Helical" evidence="6">
    <location>
        <begin position="392"/>
        <end position="418"/>
    </location>
</feature>
<dbReference type="Pfam" id="PF07690">
    <property type="entry name" value="MFS_1"/>
    <property type="match status" value="1"/>
</dbReference>
<keyword evidence="2" id="KW-0813">Transport</keyword>
<protein>
    <submittedName>
        <fullName evidence="8">Transporter, major facilitator family protein</fullName>
    </submittedName>
</protein>
<feature type="transmembrane region" description="Helical" evidence="6">
    <location>
        <begin position="219"/>
        <end position="240"/>
    </location>
</feature>
<feature type="transmembrane region" description="Helical" evidence="6">
    <location>
        <begin position="321"/>
        <end position="344"/>
    </location>
</feature>
<evidence type="ECO:0000256" key="3">
    <source>
        <dbReference type="ARBA" id="ARBA00022692"/>
    </source>
</evidence>
<name>D1YGQ0_LACGS</name>
<proteinExistence type="predicted"/>
<dbReference type="InterPro" id="IPR020846">
    <property type="entry name" value="MFS_dom"/>
</dbReference>
<dbReference type="InterPro" id="IPR011701">
    <property type="entry name" value="MFS"/>
</dbReference>
<feature type="transmembrane region" description="Helical" evidence="6">
    <location>
        <begin position="103"/>
        <end position="124"/>
    </location>
</feature>
<feature type="transmembrane region" description="Helical" evidence="6">
    <location>
        <begin position="30"/>
        <end position="53"/>
    </location>
</feature>
<comment type="caution">
    <text evidence="8">The sequence shown here is derived from an EMBL/GenBank/DDBJ whole genome shotgun (WGS) entry which is preliminary data.</text>
</comment>
<dbReference type="EMBL" id="ADFT01000002">
    <property type="protein sequence ID" value="EFB63636.1"/>
    <property type="molecule type" value="Genomic_DNA"/>
</dbReference>
<organism evidence="8 9">
    <name type="scientific">Lactobacillus gasseri 224-1</name>
    <dbReference type="NCBI Taxonomy" id="679196"/>
    <lineage>
        <taxon>Bacteria</taxon>
        <taxon>Bacillati</taxon>
        <taxon>Bacillota</taxon>
        <taxon>Bacilli</taxon>
        <taxon>Lactobacillales</taxon>
        <taxon>Lactobacillaceae</taxon>
        <taxon>Lactobacillus</taxon>
    </lineage>
</organism>
<dbReference type="PANTHER" id="PTHR23501:SF191">
    <property type="entry name" value="VACUOLAR BASIC AMINO ACID TRANSPORTER 4"/>
    <property type="match status" value="1"/>
</dbReference>
<feature type="transmembrane region" description="Helical" evidence="6">
    <location>
        <begin position="136"/>
        <end position="156"/>
    </location>
</feature>
<feature type="domain" description="Major facilitator superfamily (MFS) profile" evidence="7">
    <location>
        <begin position="9"/>
        <end position="483"/>
    </location>
</feature>
<dbReference type="Gene3D" id="1.20.1250.20">
    <property type="entry name" value="MFS general substrate transporter like domains"/>
    <property type="match status" value="2"/>
</dbReference>
<accession>D1YGQ0</accession>
<dbReference type="GO" id="GO:0022857">
    <property type="term" value="F:transmembrane transporter activity"/>
    <property type="evidence" value="ECO:0007669"/>
    <property type="project" value="InterPro"/>
</dbReference>
<sequence>MNKKQIRMVTVALMLGNVMAGLDGTITNTAIPAIVSALHGIQFMGWIVAIYLLGMSVSIPIWTKIGEKITNKLAFEIALGLFVLGSTLEGLAPNIYFFLVARMIMGIGGGGMGSLPYIIAGYVFPNIKKRTQILGYLTASFNGAAILGPLVGGWLIDALSWHWVFYINIPIGLVALLIALIYYKPVTPKSAPVFDLRGAFLLVSGLITFLMGIQLLGLTATWIVVGLILLSLVLLIFFFLHEAKAENPIIPLSIFRNRDLNGDLILFATTWGAFIAVNTYLPMWAQALLGMSALMGGMTLIPNSVVEIIASQTVATIQEKIRTFTLVMIGIVTMMISSGGLFLANNHTPLWVLILVGAFSGIGVGFIFVALQVKVQIDAGMKDMATATSTSYLIRILAQTVMAAVYGVIMNLALASGINSHSNITMKMMNELSDAKSAKLLPQHLLPEMREIFHSGIHEIMAVSFILLLIATVFNFYFNFKQPNKKLKIIQNSSCF</sequence>
<dbReference type="GO" id="GO:0005886">
    <property type="term" value="C:plasma membrane"/>
    <property type="evidence" value="ECO:0007669"/>
    <property type="project" value="UniProtKB-SubCell"/>
</dbReference>
<comment type="subcellular location">
    <subcellularLocation>
        <location evidence="1">Cell membrane</location>
        <topology evidence="1">Multi-pass membrane protein</topology>
    </subcellularLocation>
</comment>
<keyword evidence="4 6" id="KW-1133">Transmembrane helix</keyword>
<evidence type="ECO:0000256" key="1">
    <source>
        <dbReference type="ARBA" id="ARBA00004651"/>
    </source>
</evidence>
<evidence type="ECO:0000256" key="4">
    <source>
        <dbReference type="ARBA" id="ARBA00022989"/>
    </source>
</evidence>
<evidence type="ECO:0000259" key="7">
    <source>
        <dbReference type="PROSITE" id="PS50850"/>
    </source>
</evidence>
<feature type="transmembrane region" description="Helical" evidence="6">
    <location>
        <begin position="73"/>
        <end position="97"/>
    </location>
</feature>
<evidence type="ECO:0000313" key="9">
    <source>
        <dbReference type="Proteomes" id="UP000003684"/>
    </source>
</evidence>
<reference evidence="8 9" key="1">
    <citation type="submission" date="2009-12" db="EMBL/GenBank/DDBJ databases">
        <title>Genome Sequence of Lactobacillus gasseri 224-1.</title>
        <authorList>
            <person name="Durkin A.S."/>
            <person name="Madupu R."/>
            <person name="Torralba M."/>
            <person name="Methe B."/>
            <person name="Sutton G."/>
            <person name="Strausberg R.L."/>
            <person name="Nelson K.E."/>
        </authorList>
    </citation>
    <scope>NUCLEOTIDE SEQUENCE [LARGE SCALE GENOMIC DNA]</scope>
    <source>
        <strain evidence="8 9">224-1</strain>
    </source>
</reference>
<evidence type="ECO:0000313" key="8">
    <source>
        <dbReference type="EMBL" id="EFB63636.1"/>
    </source>
</evidence>
<dbReference type="SUPFAM" id="SSF103473">
    <property type="entry name" value="MFS general substrate transporter"/>
    <property type="match status" value="2"/>
</dbReference>